<dbReference type="InterPro" id="IPR036259">
    <property type="entry name" value="MFS_trans_sf"/>
</dbReference>
<feature type="transmembrane region" description="Helical" evidence="7">
    <location>
        <begin position="204"/>
        <end position="224"/>
    </location>
</feature>
<dbReference type="PANTHER" id="PTHR11654">
    <property type="entry name" value="OLIGOPEPTIDE TRANSPORTER-RELATED"/>
    <property type="match status" value="1"/>
</dbReference>
<organism evidence="8 9">
    <name type="scientific">Rubroshorea leprosula</name>
    <dbReference type="NCBI Taxonomy" id="152421"/>
    <lineage>
        <taxon>Eukaryota</taxon>
        <taxon>Viridiplantae</taxon>
        <taxon>Streptophyta</taxon>
        <taxon>Embryophyta</taxon>
        <taxon>Tracheophyta</taxon>
        <taxon>Spermatophyta</taxon>
        <taxon>Magnoliopsida</taxon>
        <taxon>eudicotyledons</taxon>
        <taxon>Gunneridae</taxon>
        <taxon>Pentapetalae</taxon>
        <taxon>rosids</taxon>
        <taxon>malvids</taxon>
        <taxon>Malvales</taxon>
        <taxon>Dipterocarpaceae</taxon>
        <taxon>Rubroshorea</taxon>
    </lineage>
</organism>
<reference evidence="8 9" key="1">
    <citation type="journal article" date="2021" name="Commun. Biol.">
        <title>The genome of Shorea leprosula (Dipterocarpaceae) highlights the ecological relevance of drought in aseasonal tropical rainforests.</title>
        <authorList>
            <person name="Ng K.K.S."/>
            <person name="Kobayashi M.J."/>
            <person name="Fawcett J.A."/>
            <person name="Hatakeyama M."/>
            <person name="Paape T."/>
            <person name="Ng C.H."/>
            <person name="Ang C.C."/>
            <person name="Tnah L.H."/>
            <person name="Lee C.T."/>
            <person name="Nishiyama T."/>
            <person name="Sese J."/>
            <person name="O'Brien M.J."/>
            <person name="Copetti D."/>
            <person name="Mohd Noor M.I."/>
            <person name="Ong R.C."/>
            <person name="Putra M."/>
            <person name="Sireger I.Z."/>
            <person name="Indrioko S."/>
            <person name="Kosugi Y."/>
            <person name="Izuno A."/>
            <person name="Isagi Y."/>
            <person name="Lee S.L."/>
            <person name="Shimizu K.K."/>
        </authorList>
    </citation>
    <scope>NUCLEOTIDE SEQUENCE [LARGE SCALE GENOMIC DNA]</scope>
    <source>
        <strain evidence="8">214</strain>
    </source>
</reference>
<feature type="transmembrane region" description="Helical" evidence="7">
    <location>
        <begin position="310"/>
        <end position="331"/>
    </location>
</feature>
<feature type="transmembrane region" description="Helical" evidence="7">
    <location>
        <begin position="497"/>
        <end position="519"/>
    </location>
</feature>
<comment type="subcellular location">
    <subcellularLocation>
        <location evidence="1">Membrane</location>
        <topology evidence="1">Multi-pass membrane protein</topology>
    </subcellularLocation>
</comment>
<feature type="region of interest" description="Disordered" evidence="6">
    <location>
        <begin position="155"/>
        <end position="190"/>
    </location>
</feature>
<feature type="transmembrane region" description="Helical" evidence="7">
    <location>
        <begin position="417"/>
        <end position="434"/>
    </location>
</feature>
<evidence type="ECO:0000256" key="1">
    <source>
        <dbReference type="ARBA" id="ARBA00004141"/>
    </source>
</evidence>
<name>A0AAV5LR47_9ROSI</name>
<feature type="region of interest" description="Disordered" evidence="6">
    <location>
        <begin position="51"/>
        <end position="82"/>
    </location>
</feature>
<keyword evidence="4 7" id="KW-1133">Transmembrane helix</keyword>
<evidence type="ECO:0000256" key="4">
    <source>
        <dbReference type="ARBA" id="ARBA00022989"/>
    </source>
</evidence>
<dbReference type="EMBL" id="BPVZ01000137">
    <property type="protein sequence ID" value="GKV39904.1"/>
    <property type="molecule type" value="Genomic_DNA"/>
</dbReference>
<dbReference type="Proteomes" id="UP001054252">
    <property type="component" value="Unassembled WGS sequence"/>
</dbReference>
<dbReference type="InterPro" id="IPR000109">
    <property type="entry name" value="POT_fam"/>
</dbReference>
<protein>
    <submittedName>
        <fullName evidence="8">Uncharacterized protein</fullName>
    </submittedName>
</protein>
<feature type="transmembrane region" description="Helical" evidence="7">
    <location>
        <begin position="230"/>
        <end position="247"/>
    </location>
</feature>
<evidence type="ECO:0000256" key="5">
    <source>
        <dbReference type="ARBA" id="ARBA00023136"/>
    </source>
</evidence>
<comment type="caution">
    <text evidence="8">The sequence shown here is derived from an EMBL/GenBank/DDBJ whole genome shotgun (WGS) entry which is preliminary data.</text>
</comment>
<evidence type="ECO:0000256" key="7">
    <source>
        <dbReference type="SAM" id="Phobius"/>
    </source>
</evidence>
<evidence type="ECO:0000313" key="9">
    <source>
        <dbReference type="Proteomes" id="UP001054252"/>
    </source>
</evidence>
<comment type="similarity">
    <text evidence="2">Belongs to the major facilitator superfamily. Proton-dependent oligopeptide transporter (POT/PTR) (TC 2.A.17) family.</text>
</comment>
<sequence>MYIGSQLLWVSPSNRSYRRPFLVLQLSILGAGYAGEGSTSYVYRNELKKRRGKATENTSRSNSSSDSASNSSSDSASNSSPTTCCGTKPGCTCYHPDNRLVGCIAPAATARESCVCLFLGQQYNWRPHVCPTMREGAREGLRTCCYPELCCTEKENSGNSSVNDREQNTVKNGPQDTEEDMDSESIPLQQENARKMRNRIRRKLFAAKLPGTILGTVLAAVFSIEVFIKISTAVTVISYNLFFWMGAKCYDLGEMENDITDEKDEKKIDGKCGKQDKKDEEKIDGKCGKQIPDALVPEVKKAVKVVLELLLLWVTFASTCYLVNATADSFFMEQVDYLENNTESLKIPKSVFFSFPDIVSNITGEVSSLLVERFHDEEGRWARLLRISIGMLFSSLCCIVASLVAHRLDSNYNSASMLWLLPQFLLLGMMRGILEAGLEEFLHDLLHEHIDNDLAVEAVSGMAELVGSLISTILTAASPSSWVPSGNDISKSHLDNYYRMLAIITLFSTFLFTIVAIAYELRAKEDTVRSGKKG</sequence>
<feature type="transmembrane region" description="Helical" evidence="7">
    <location>
        <begin position="383"/>
        <end position="405"/>
    </location>
</feature>
<feature type="transmembrane region" description="Helical" evidence="7">
    <location>
        <begin position="20"/>
        <end position="43"/>
    </location>
</feature>
<dbReference type="Gene3D" id="1.20.1250.20">
    <property type="entry name" value="MFS general substrate transporter like domains"/>
    <property type="match status" value="1"/>
</dbReference>
<accession>A0AAV5LR47</accession>
<proteinExistence type="inferred from homology"/>
<keyword evidence="5 7" id="KW-0472">Membrane</keyword>
<feature type="compositionally biased region" description="Low complexity" evidence="6">
    <location>
        <begin position="61"/>
        <end position="82"/>
    </location>
</feature>
<dbReference type="AlphaFoldDB" id="A0AAV5LR47"/>
<keyword evidence="9" id="KW-1185">Reference proteome</keyword>
<keyword evidence="3 7" id="KW-0812">Transmembrane</keyword>
<evidence type="ECO:0000313" key="8">
    <source>
        <dbReference type="EMBL" id="GKV39904.1"/>
    </source>
</evidence>
<evidence type="ECO:0000256" key="3">
    <source>
        <dbReference type="ARBA" id="ARBA00022692"/>
    </source>
</evidence>
<dbReference type="Pfam" id="PF00854">
    <property type="entry name" value="PTR2"/>
    <property type="match status" value="1"/>
</dbReference>
<evidence type="ECO:0000256" key="2">
    <source>
        <dbReference type="ARBA" id="ARBA00005982"/>
    </source>
</evidence>
<dbReference type="GO" id="GO:0022857">
    <property type="term" value="F:transmembrane transporter activity"/>
    <property type="evidence" value="ECO:0007669"/>
    <property type="project" value="InterPro"/>
</dbReference>
<dbReference type="GO" id="GO:0016020">
    <property type="term" value="C:membrane"/>
    <property type="evidence" value="ECO:0007669"/>
    <property type="project" value="UniProtKB-SubCell"/>
</dbReference>
<gene>
    <name evidence="8" type="ORF">SLEP1_g47604</name>
</gene>
<evidence type="ECO:0000256" key="6">
    <source>
        <dbReference type="SAM" id="MobiDB-lite"/>
    </source>
</evidence>